<protein>
    <submittedName>
        <fullName evidence="6">FAD-dependent oxidoreductase</fullName>
    </submittedName>
</protein>
<evidence type="ECO:0000256" key="4">
    <source>
        <dbReference type="ARBA" id="ARBA00023004"/>
    </source>
</evidence>
<gene>
    <name evidence="6" type="ORF">H9831_05225</name>
</gene>
<dbReference type="AlphaFoldDB" id="A0A9D2C6P6"/>
<dbReference type="Pfam" id="PF12831">
    <property type="entry name" value="FAD_oxidored"/>
    <property type="match status" value="1"/>
</dbReference>
<evidence type="ECO:0000256" key="2">
    <source>
        <dbReference type="ARBA" id="ARBA00022723"/>
    </source>
</evidence>
<dbReference type="SUPFAM" id="SSF51905">
    <property type="entry name" value="FAD/NAD(P)-binding domain"/>
    <property type="match status" value="1"/>
</dbReference>
<dbReference type="InterPro" id="IPR036188">
    <property type="entry name" value="FAD/NAD-bd_sf"/>
</dbReference>
<reference evidence="6" key="1">
    <citation type="journal article" date="2021" name="PeerJ">
        <title>Extensive microbial diversity within the chicken gut microbiome revealed by metagenomics and culture.</title>
        <authorList>
            <person name="Gilroy R."/>
            <person name="Ravi A."/>
            <person name="Getino M."/>
            <person name="Pursley I."/>
            <person name="Horton D.L."/>
            <person name="Alikhan N.F."/>
            <person name="Baker D."/>
            <person name="Gharbi K."/>
            <person name="Hall N."/>
            <person name="Watson M."/>
            <person name="Adriaenssens E.M."/>
            <person name="Foster-Nyarko E."/>
            <person name="Jarju S."/>
            <person name="Secka A."/>
            <person name="Antonio M."/>
            <person name="Oren A."/>
            <person name="Chaudhuri R.R."/>
            <person name="La Ragione R."/>
            <person name="Hildebrand F."/>
            <person name="Pallen M.J."/>
        </authorList>
    </citation>
    <scope>NUCLEOTIDE SEQUENCE</scope>
    <source>
        <strain evidence="6">ChiSxjej3B15-24422</strain>
    </source>
</reference>
<keyword evidence="5" id="KW-0411">Iron-sulfur</keyword>
<evidence type="ECO:0000256" key="3">
    <source>
        <dbReference type="ARBA" id="ARBA00023002"/>
    </source>
</evidence>
<sequence length="438" mass="47540">MKENNVMEPQRETPVYDTVDVLVLGAGPAGWGAAVSAAREGAKTLLVEGSSDVGGVATTGLMSHWTGNTTGGIYEEIISRTHNVYGKNPKLNDQEMRKYIDHETMKTRALQMMREAGVKLLLNTMACEPYMEGKRLAGVFVENKSGRSLIRAKVSIDCTGDGDIAARAGAPYFKGRESDGAMQPMTLMVQVGGVDVERMEYVYAFEDSYEVPEGDIQKLARACIPAPAGHVLVYPSVFPGVVTLNMTNVTGMDGTNADDLTEAYIRCREQLPEIMEFLQKHVPGFENSFVLKSASQIGVRETRHFIGMKTITEQDILSARVFPDWAVANAHFNFDVHNITGAGLDETGCQKKFSQKKGYTIPYGCLVPQKVDGLLLAGRCISGTHLAHSNYRVMPICANMGQAAGIAAALCASGGIQPRELPAERLQERLTALGVKPE</sequence>
<evidence type="ECO:0000256" key="5">
    <source>
        <dbReference type="ARBA" id="ARBA00023014"/>
    </source>
</evidence>
<dbReference type="Gene3D" id="3.50.50.60">
    <property type="entry name" value="FAD/NAD(P)-binding domain"/>
    <property type="match status" value="1"/>
</dbReference>
<accession>A0A9D2C6P6</accession>
<dbReference type="PANTHER" id="PTHR43498">
    <property type="entry name" value="FERREDOXIN:COB-COM HETERODISULFIDE REDUCTASE SUBUNIT A"/>
    <property type="match status" value="1"/>
</dbReference>
<dbReference type="GO" id="GO:0016491">
    <property type="term" value="F:oxidoreductase activity"/>
    <property type="evidence" value="ECO:0007669"/>
    <property type="project" value="UniProtKB-KW"/>
</dbReference>
<name>A0A9D2C6P6_9FIRM</name>
<dbReference type="InterPro" id="IPR039650">
    <property type="entry name" value="HdrA-like"/>
</dbReference>
<keyword evidence="4" id="KW-0408">Iron</keyword>
<comment type="caution">
    <text evidence="6">The sequence shown here is derived from an EMBL/GenBank/DDBJ whole genome shotgun (WGS) entry which is preliminary data.</text>
</comment>
<dbReference type="PANTHER" id="PTHR43498:SF1">
    <property type="entry name" value="COB--COM HETERODISULFIDE REDUCTASE IRON-SULFUR SUBUNIT A"/>
    <property type="match status" value="1"/>
</dbReference>
<dbReference type="Proteomes" id="UP000824007">
    <property type="component" value="Unassembled WGS sequence"/>
</dbReference>
<keyword evidence="1" id="KW-0004">4Fe-4S</keyword>
<proteinExistence type="predicted"/>
<reference evidence="6" key="2">
    <citation type="submission" date="2021-04" db="EMBL/GenBank/DDBJ databases">
        <authorList>
            <person name="Gilroy R."/>
        </authorList>
    </citation>
    <scope>NUCLEOTIDE SEQUENCE</scope>
    <source>
        <strain evidence="6">ChiSxjej3B15-24422</strain>
    </source>
</reference>
<evidence type="ECO:0000313" key="6">
    <source>
        <dbReference type="EMBL" id="HIY60069.1"/>
    </source>
</evidence>
<evidence type="ECO:0000256" key="1">
    <source>
        <dbReference type="ARBA" id="ARBA00022485"/>
    </source>
</evidence>
<evidence type="ECO:0000313" key="7">
    <source>
        <dbReference type="Proteomes" id="UP000824007"/>
    </source>
</evidence>
<keyword evidence="2" id="KW-0479">Metal-binding</keyword>
<dbReference type="GO" id="GO:0051539">
    <property type="term" value="F:4 iron, 4 sulfur cluster binding"/>
    <property type="evidence" value="ECO:0007669"/>
    <property type="project" value="UniProtKB-KW"/>
</dbReference>
<dbReference type="EMBL" id="DXDD01000069">
    <property type="protein sequence ID" value="HIY60069.1"/>
    <property type="molecule type" value="Genomic_DNA"/>
</dbReference>
<organism evidence="6 7">
    <name type="scientific">Candidatus Eisenbergiella pullistercoris</name>
    <dbReference type="NCBI Taxonomy" id="2838555"/>
    <lineage>
        <taxon>Bacteria</taxon>
        <taxon>Bacillati</taxon>
        <taxon>Bacillota</taxon>
        <taxon>Clostridia</taxon>
        <taxon>Lachnospirales</taxon>
        <taxon>Lachnospiraceae</taxon>
        <taxon>Eisenbergiella</taxon>
    </lineage>
</organism>
<dbReference type="GO" id="GO:0046872">
    <property type="term" value="F:metal ion binding"/>
    <property type="evidence" value="ECO:0007669"/>
    <property type="project" value="UniProtKB-KW"/>
</dbReference>
<keyword evidence="3" id="KW-0560">Oxidoreductase</keyword>